<protein>
    <submittedName>
        <fullName evidence="1">9986_t:CDS:1</fullName>
    </submittedName>
</protein>
<sequence length="56" mass="6746">MVKKEIQELKQNMKHKNKNYLNIRSNRDYKTKEESEKENIINFNAFDIDNSSKANI</sequence>
<dbReference type="Proteomes" id="UP000789366">
    <property type="component" value="Unassembled WGS sequence"/>
</dbReference>
<gene>
    <name evidence="1" type="ORF">SPELUC_LOCUS2148</name>
</gene>
<comment type="caution">
    <text evidence="1">The sequence shown here is derived from an EMBL/GenBank/DDBJ whole genome shotgun (WGS) entry which is preliminary data.</text>
</comment>
<accession>A0ACA9KLQ9</accession>
<proteinExistence type="predicted"/>
<evidence type="ECO:0000313" key="2">
    <source>
        <dbReference type="Proteomes" id="UP000789366"/>
    </source>
</evidence>
<evidence type="ECO:0000313" key="1">
    <source>
        <dbReference type="EMBL" id="CAG8481486.1"/>
    </source>
</evidence>
<dbReference type="EMBL" id="CAJVPW010001341">
    <property type="protein sequence ID" value="CAG8481486.1"/>
    <property type="molecule type" value="Genomic_DNA"/>
</dbReference>
<keyword evidence="2" id="KW-1185">Reference proteome</keyword>
<reference evidence="1" key="1">
    <citation type="submission" date="2021-06" db="EMBL/GenBank/DDBJ databases">
        <authorList>
            <person name="Kallberg Y."/>
            <person name="Tangrot J."/>
            <person name="Rosling A."/>
        </authorList>
    </citation>
    <scope>NUCLEOTIDE SEQUENCE</scope>
    <source>
        <strain evidence="1">28 12/20/2015</strain>
    </source>
</reference>
<organism evidence="1 2">
    <name type="scientific">Cetraspora pellucida</name>
    <dbReference type="NCBI Taxonomy" id="1433469"/>
    <lineage>
        <taxon>Eukaryota</taxon>
        <taxon>Fungi</taxon>
        <taxon>Fungi incertae sedis</taxon>
        <taxon>Mucoromycota</taxon>
        <taxon>Glomeromycotina</taxon>
        <taxon>Glomeromycetes</taxon>
        <taxon>Diversisporales</taxon>
        <taxon>Gigasporaceae</taxon>
        <taxon>Cetraspora</taxon>
    </lineage>
</organism>
<name>A0ACA9KLQ9_9GLOM</name>